<dbReference type="AlphaFoldDB" id="A0A4U0FCX9"/>
<accession>A0A4U0FCX9</accession>
<gene>
    <name evidence="1" type="ORF">E5161_06955</name>
</gene>
<sequence>MSGHSHRHCPPTAKVVGKPKVIFQDQFHEQLVEVIHPVEIVLRHHFVPVHTHKFSFHVREEVCPPPTEHPAHIKRNKKR</sequence>
<name>A0A4U0FCX9_9BACL</name>
<comment type="caution">
    <text evidence="1">The sequence shown here is derived from an EMBL/GenBank/DDBJ whole genome shotgun (WGS) entry which is preliminary data.</text>
</comment>
<organism evidence="1 2">
    <name type="scientific">Cohnella pontilimi</name>
    <dbReference type="NCBI Taxonomy" id="2564100"/>
    <lineage>
        <taxon>Bacteria</taxon>
        <taxon>Bacillati</taxon>
        <taxon>Bacillota</taxon>
        <taxon>Bacilli</taxon>
        <taxon>Bacillales</taxon>
        <taxon>Paenibacillaceae</taxon>
        <taxon>Cohnella</taxon>
    </lineage>
</organism>
<evidence type="ECO:0000313" key="1">
    <source>
        <dbReference type="EMBL" id="TJY42587.1"/>
    </source>
</evidence>
<evidence type="ECO:0000313" key="2">
    <source>
        <dbReference type="Proteomes" id="UP000309673"/>
    </source>
</evidence>
<keyword evidence="2" id="KW-1185">Reference proteome</keyword>
<dbReference type="EMBL" id="SUPK01000003">
    <property type="protein sequence ID" value="TJY42587.1"/>
    <property type="molecule type" value="Genomic_DNA"/>
</dbReference>
<protein>
    <recommendedName>
        <fullName evidence="3">Spore coat protein D</fullName>
    </recommendedName>
</protein>
<dbReference type="OrthoDB" id="2679273at2"/>
<reference evidence="1 2" key="1">
    <citation type="submission" date="2019-04" db="EMBL/GenBank/DDBJ databases">
        <title>Cohnella sp. nov., isolated from soil.</title>
        <authorList>
            <person name="Kim W."/>
        </authorList>
    </citation>
    <scope>NUCLEOTIDE SEQUENCE [LARGE SCALE GENOMIC DNA]</scope>
    <source>
        <strain evidence="1 2">CAU 1483</strain>
    </source>
</reference>
<evidence type="ECO:0008006" key="3">
    <source>
        <dbReference type="Google" id="ProtNLM"/>
    </source>
</evidence>
<proteinExistence type="predicted"/>
<dbReference type="Proteomes" id="UP000309673">
    <property type="component" value="Unassembled WGS sequence"/>
</dbReference>